<keyword evidence="5" id="KW-1185">Reference proteome</keyword>
<accession>A0A2W5WVE7</accession>
<feature type="transmembrane region" description="Helical" evidence="3">
    <location>
        <begin position="51"/>
        <end position="71"/>
    </location>
</feature>
<feature type="region of interest" description="Disordered" evidence="2">
    <location>
        <begin position="1"/>
        <end position="31"/>
    </location>
</feature>
<dbReference type="Proteomes" id="UP000248783">
    <property type="component" value="Unassembled WGS sequence"/>
</dbReference>
<keyword evidence="1" id="KW-0175">Coiled coil</keyword>
<dbReference type="AlphaFoldDB" id="A0A2W5WVE7"/>
<organism evidence="4 5">
    <name type="scientific">Xylanimonas oleitrophica</name>
    <dbReference type="NCBI Taxonomy" id="2607479"/>
    <lineage>
        <taxon>Bacteria</taxon>
        <taxon>Bacillati</taxon>
        <taxon>Actinomycetota</taxon>
        <taxon>Actinomycetes</taxon>
        <taxon>Micrococcales</taxon>
        <taxon>Promicromonosporaceae</taxon>
        <taxon>Xylanimonas</taxon>
    </lineage>
</organism>
<keyword evidence="3" id="KW-1133">Transmembrane helix</keyword>
<evidence type="ECO:0000256" key="1">
    <source>
        <dbReference type="SAM" id="Coils"/>
    </source>
</evidence>
<comment type="caution">
    <text evidence="4">The sequence shown here is derived from an EMBL/GenBank/DDBJ whole genome shotgun (WGS) entry which is preliminary data.</text>
</comment>
<gene>
    <name evidence="4" type="ORF">DNL40_03545</name>
</gene>
<protein>
    <recommendedName>
        <fullName evidence="6">Cell division protein FtsL</fullName>
    </recommendedName>
</protein>
<keyword evidence="3" id="KW-0472">Membrane</keyword>
<evidence type="ECO:0000256" key="2">
    <source>
        <dbReference type="SAM" id="MobiDB-lite"/>
    </source>
</evidence>
<proteinExistence type="predicted"/>
<evidence type="ECO:0000256" key="3">
    <source>
        <dbReference type="SAM" id="Phobius"/>
    </source>
</evidence>
<feature type="region of interest" description="Disordered" evidence="2">
    <location>
        <begin position="119"/>
        <end position="147"/>
    </location>
</feature>
<feature type="compositionally biased region" description="Low complexity" evidence="2">
    <location>
        <begin position="1"/>
        <end position="30"/>
    </location>
</feature>
<evidence type="ECO:0000313" key="5">
    <source>
        <dbReference type="Proteomes" id="UP000248783"/>
    </source>
</evidence>
<evidence type="ECO:0000313" key="4">
    <source>
        <dbReference type="EMBL" id="PZR55439.1"/>
    </source>
</evidence>
<keyword evidence="3" id="KW-0812">Transmembrane</keyword>
<feature type="coiled-coil region" evidence="1">
    <location>
        <begin position="82"/>
        <end position="109"/>
    </location>
</feature>
<reference evidence="4 5" key="1">
    <citation type="submission" date="2018-06" db="EMBL/GenBank/DDBJ databases">
        <title>Whole genome sequencing of a novel hydrocarbon degrading bacterial strain, PW21 isolated from oil contaminated produced water sample.</title>
        <authorList>
            <person name="Nagkirti P."/>
            <person name="Shaikh A."/>
            <person name="Gowdaman V."/>
            <person name="Engineer A.E."/>
            <person name="Dagar S."/>
            <person name="Dhakephalkar P.K."/>
        </authorList>
    </citation>
    <scope>NUCLEOTIDE SEQUENCE [LARGE SCALE GENOMIC DNA]</scope>
    <source>
        <strain evidence="4 5">PW21</strain>
    </source>
</reference>
<sequence>MSALRAPAVAPARRNVPAPRRAPLTALPGGRADGGRRFDAVRAPLQARSGVPFLIVCATVLVTALLAALVLNTTMARGSYDLARLQREVNQASQDVQTKQAELSAAQNTLDQRARQMGMVPADNPDMLDVSGATVPAPGTAGQGAGE</sequence>
<dbReference type="EMBL" id="QKWH01000001">
    <property type="protein sequence ID" value="PZR55439.1"/>
    <property type="molecule type" value="Genomic_DNA"/>
</dbReference>
<dbReference type="RefSeq" id="WP_111249803.1">
    <property type="nucleotide sequence ID" value="NZ_QKWH01000001.1"/>
</dbReference>
<evidence type="ECO:0008006" key="6">
    <source>
        <dbReference type="Google" id="ProtNLM"/>
    </source>
</evidence>
<name>A0A2W5WVE7_9MICO</name>